<accession>A0ABW4I4W0</accession>
<sequence>MYEPLTESATLAPGYAAAQHGPRPLTLFLDLVREQTEGDASRRASVLAGLRAYQEAERTPRPDDMPIVARAGRAVLRDYGGEGPPAVFVPSLINPPFILDLADGNSLLRWLSGQGVRPLLVDWGYPEDGGALDVAGHVAERLLPLIDQLGEPVHLVGYCLGGTMALGAAMHARIRSLTLIAAPWHFAGFGARARGEIAALWEAAKPMAELIGLVPMEVLQTGFWKLDPERTVAKYGRFGLLAPGSAEAQAFIALEDWANDGAPLTHAAGRELFDDFIGGDVTGGGRWRVGGEAVDPARLRVPTLEFVSLNDRIVPAASSPRLPNARTLGLGHVGMIVGSRAREQLWQPLAAMLSQAQQS</sequence>
<dbReference type="InterPro" id="IPR029058">
    <property type="entry name" value="AB_hydrolase_fold"/>
</dbReference>
<dbReference type="Pfam" id="PF12697">
    <property type="entry name" value="Abhydrolase_6"/>
    <property type="match status" value="1"/>
</dbReference>
<evidence type="ECO:0000259" key="1">
    <source>
        <dbReference type="Pfam" id="PF12697"/>
    </source>
</evidence>
<proteinExistence type="predicted"/>
<reference evidence="3" key="1">
    <citation type="journal article" date="2019" name="Int. J. Syst. Evol. Microbiol.">
        <title>The Global Catalogue of Microorganisms (GCM) 10K type strain sequencing project: providing services to taxonomists for standard genome sequencing and annotation.</title>
        <authorList>
            <consortium name="The Broad Institute Genomics Platform"/>
            <consortium name="The Broad Institute Genome Sequencing Center for Infectious Disease"/>
            <person name="Wu L."/>
            <person name="Ma J."/>
        </authorList>
    </citation>
    <scope>NUCLEOTIDE SEQUENCE [LARGE SCALE GENOMIC DNA]</scope>
    <source>
        <strain evidence="3">CGMCC 1.16275</strain>
    </source>
</reference>
<feature type="domain" description="AB hydrolase-1" evidence="1">
    <location>
        <begin position="107"/>
        <end position="332"/>
    </location>
</feature>
<dbReference type="RefSeq" id="WP_380889533.1">
    <property type="nucleotide sequence ID" value="NZ_JBHUDY010000001.1"/>
</dbReference>
<evidence type="ECO:0000313" key="3">
    <source>
        <dbReference type="Proteomes" id="UP001597115"/>
    </source>
</evidence>
<protein>
    <submittedName>
        <fullName evidence="2">Alpha/beta fold hydrolase</fullName>
    </submittedName>
</protein>
<dbReference type="PANTHER" id="PTHR36837:SF2">
    <property type="entry name" value="POLY(3-HYDROXYALKANOATE) POLYMERASE SUBUNIT PHAC"/>
    <property type="match status" value="1"/>
</dbReference>
<evidence type="ECO:0000313" key="2">
    <source>
        <dbReference type="EMBL" id="MFD1612552.1"/>
    </source>
</evidence>
<name>A0ABW4I4W0_9SPHN</name>
<dbReference type="GO" id="GO:0016787">
    <property type="term" value="F:hydrolase activity"/>
    <property type="evidence" value="ECO:0007669"/>
    <property type="project" value="UniProtKB-KW"/>
</dbReference>
<comment type="caution">
    <text evidence="2">The sequence shown here is derived from an EMBL/GenBank/DDBJ whole genome shotgun (WGS) entry which is preliminary data.</text>
</comment>
<dbReference type="InterPro" id="IPR000073">
    <property type="entry name" value="AB_hydrolase_1"/>
</dbReference>
<dbReference type="SUPFAM" id="SSF53474">
    <property type="entry name" value="alpha/beta-Hydrolases"/>
    <property type="match status" value="1"/>
</dbReference>
<dbReference type="Proteomes" id="UP001597115">
    <property type="component" value="Unassembled WGS sequence"/>
</dbReference>
<gene>
    <name evidence="2" type="ORF">ACFSCW_12145</name>
</gene>
<keyword evidence="3" id="KW-1185">Reference proteome</keyword>
<dbReference type="EMBL" id="JBHUDY010000001">
    <property type="protein sequence ID" value="MFD1612552.1"/>
    <property type="molecule type" value="Genomic_DNA"/>
</dbReference>
<organism evidence="2 3">
    <name type="scientific">Sphingomonas tabacisoli</name>
    <dbReference type="NCBI Taxonomy" id="2249466"/>
    <lineage>
        <taxon>Bacteria</taxon>
        <taxon>Pseudomonadati</taxon>
        <taxon>Pseudomonadota</taxon>
        <taxon>Alphaproteobacteria</taxon>
        <taxon>Sphingomonadales</taxon>
        <taxon>Sphingomonadaceae</taxon>
        <taxon>Sphingomonas</taxon>
    </lineage>
</organism>
<dbReference type="Gene3D" id="3.40.50.1820">
    <property type="entry name" value="alpha/beta hydrolase"/>
    <property type="match status" value="1"/>
</dbReference>
<keyword evidence="2" id="KW-0378">Hydrolase</keyword>
<dbReference type="InterPro" id="IPR051321">
    <property type="entry name" value="PHA/PHB_synthase"/>
</dbReference>
<dbReference type="PANTHER" id="PTHR36837">
    <property type="entry name" value="POLY(3-HYDROXYALKANOATE) POLYMERASE SUBUNIT PHAC"/>
    <property type="match status" value="1"/>
</dbReference>